<sequence length="50" mass="5851">MSPFKRKNFLNQFRGVFLLLPPVQDNIEDYLKKRIASYEETSKDDSVKSG</sequence>
<reference evidence="1" key="1">
    <citation type="journal article" date="2014" name="Front. Microbiol.">
        <title>High frequency of phylogenetically diverse reductive dehalogenase-homologous genes in deep subseafloor sedimentary metagenomes.</title>
        <authorList>
            <person name="Kawai M."/>
            <person name="Futagami T."/>
            <person name="Toyoda A."/>
            <person name="Takaki Y."/>
            <person name="Nishi S."/>
            <person name="Hori S."/>
            <person name="Arai W."/>
            <person name="Tsubouchi T."/>
            <person name="Morono Y."/>
            <person name="Uchiyama I."/>
            <person name="Ito T."/>
            <person name="Fujiyama A."/>
            <person name="Inagaki F."/>
            <person name="Takami H."/>
        </authorList>
    </citation>
    <scope>NUCLEOTIDE SEQUENCE</scope>
    <source>
        <strain evidence="1">Expedition CK06-06</strain>
    </source>
</reference>
<dbReference type="AlphaFoldDB" id="X1LPQ6"/>
<proteinExistence type="predicted"/>
<organism evidence="1">
    <name type="scientific">marine sediment metagenome</name>
    <dbReference type="NCBI Taxonomy" id="412755"/>
    <lineage>
        <taxon>unclassified sequences</taxon>
        <taxon>metagenomes</taxon>
        <taxon>ecological metagenomes</taxon>
    </lineage>
</organism>
<accession>X1LPQ6</accession>
<protein>
    <submittedName>
        <fullName evidence="1">Uncharacterized protein</fullName>
    </submittedName>
</protein>
<gene>
    <name evidence="1" type="ORF">S06H3_23485</name>
</gene>
<name>X1LPQ6_9ZZZZ</name>
<evidence type="ECO:0000313" key="1">
    <source>
        <dbReference type="EMBL" id="GAI07821.1"/>
    </source>
</evidence>
<comment type="caution">
    <text evidence="1">The sequence shown here is derived from an EMBL/GenBank/DDBJ whole genome shotgun (WGS) entry which is preliminary data.</text>
</comment>
<dbReference type="EMBL" id="BARV01012776">
    <property type="protein sequence ID" value="GAI07821.1"/>
    <property type="molecule type" value="Genomic_DNA"/>
</dbReference>